<dbReference type="GO" id="GO:0005768">
    <property type="term" value="C:endosome"/>
    <property type="evidence" value="ECO:0007669"/>
    <property type="project" value="TreeGrafter"/>
</dbReference>
<accession>A0A3Q4MH61</accession>
<feature type="region of interest" description="Disordered" evidence="1">
    <location>
        <begin position="262"/>
        <end position="285"/>
    </location>
</feature>
<dbReference type="GO" id="GO:0005829">
    <property type="term" value="C:cytosol"/>
    <property type="evidence" value="ECO:0007669"/>
    <property type="project" value="GOC"/>
</dbReference>
<feature type="chain" id="PRO_5018543536" description="DOP1 leucine zipper like protein A" evidence="2">
    <location>
        <begin position="19"/>
        <end position="585"/>
    </location>
</feature>
<dbReference type="Proteomes" id="UP000261580">
    <property type="component" value="Unassembled WGS sequence"/>
</dbReference>
<dbReference type="InterPro" id="IPR040314">
    <property type="entry name" value="DOP1"/>
</dbReference>
<dbReference type="AlphaFoldDB" id="A0A3Q4MH61"/>
<reference evidence="3" key="1">
    <citation type="submission" date="2025-08" db="UniProtKB">
        <authorList>
            <consortium name="Ensembl"/>
        </authorList>
    </citation>
    <scope>IDENTIFICATION</scope>
</reference>
<dbReference type="GO" id="GO:0005802">
    <property type="term" value="C:trans-Golgi network"/>
    <property type="evidence" value="ECO:0007669"/>
    <property type="project" value="TreeGrafter"/>
</dbReference>
<evidence type="ECO:0000313" key="3">
    <source>
        <dbReference type="Ensembl" id="ENSNBRP00000010159.1"/>
    </source>
</evidence>
<protein>
    <recommendedName>
        <fullName evidence="5">DOP1 leucine zipper like protein A</fullName>
    </recommendedName>
</protein>
<dbReference type="STRING" id="32507.ENSNBRP00000010159"/>
<evidence type="ECO:0000256" key="2">
    <source>
        <dbReference type="SAM" id="SignalP"/>
    </source>
</evidence>
<proteinExistence type="predicted"/>
<dbReference type="GO" id="GO:0006895">
    <property type="term" value="P:Golgi to endosome transport"/>
    <property type="evidence" value="ECO:0007669"/>
    <property type="project" value="InterPro"/>
</dbReference>
<keyword evidence="4" id="KW-1185">Reference proteome</keyword>
<feature type="signal peptide" evidence="2">
    <location>
        <begin position="1"/>
        <end position="18"/>
    </location>
</feature>
<dbReference type="Bgee" id="ENSNBRG00000007894">
    <property type="expression patterns" value="Expressed in blood and 6 other cell types or tissues"/>
</dbReference>
<evidence type="ECO:0000313" key="4">
    <source>
        <dbReference type="Proteomes" id="UP000261580"/>
    </source>
</evidence>
<feature type="compositionally biased region" description="Basic and acidic residues" evidence="1">
    <location>
        <begin position="214"/>
        <end position="225"/>
    </location>
</feature>
<feature type="region of interest" description="Disordered" evidence="1">
    <location>
        <begin position="195"/>
        <end position="232"/>
    </location>
</feature>
<sequence>MFHINSLIFECVHTLCLCVIQGPAILEDVLIEVFRTLHTQCRTELDLQNQSPFSKDHTHLSSKLRENKKTAELIKTANLLFNSFEPYYMWDYIAHWFEECCSSATATRHVGSTDPPELLLVEFCQLVDFLLDIVSLETYIEIQTEHLPQLLLRMVAALTCHLQALGLGELTHCLRLCSKILSKVQPPLVSPLALPSGPQAQGLSSSIGKPSNSARDKNRDTEDKQVITVSQNDVFEDVENTPSCRSESGFTEFVQYQGDVPEEAEHTPHLHSTVRTGRRSSGPCHSKPLDKPVMQCCLEHFQQFLSRLITLYIIPGQVNKVEGHRGEVTQSGLLVSEISQNVDHAEVCSGSGMVQKECIAAFTAACQLFLECSSFPVYIAEGNLKSSPRQEELFVDTNSCYEQVRLPLWLQTLMDACCLASDFSLQCVAISLLMDLVGLTQSVAMVTAESVASGASSESTQPMSPSQGRVAVVIRPPLTQGILKHIADKTDFFKSVALILWDQLSEGTPQHHQRSVELFYQLHNLVPSSSICEDVISQQLMHRDKVSIVLTLPGKNQIKEIHAEACFCFSKFVWRPTLNSLCCGI</sequence>
<organism evidence="3 4">
    <name type="scientific">Neolamprologus brichardi</name>
    <name type="common">Fairy cichlid</name>
    <name type="synonym">Lamprologus brichardi</name>
    <dbReference type="NCBI Taxonomy" id="32507"/>
    <lineage>
        <taxon>Eukaryota</taxon>
        <taxon>Metazoa</taxon>
        <taxon>Chordata</taxon>
        <taxon>Craniata</taxon>
        <taxon>Vertebrata</taxon>
        <taxon>Euteleostomi</taxon>
        <taxon>Actinopterygii</taxon>
        <taxon>Neopterygii</taxon>
        <taxon>Teleostei</taxon>
        <taxon>Neoteleostei</taxon>
        <taxon>Acanthomorphata</taxon>
        <taxon>Ovalentaria</taxon>
        <taxon>Cichlomorphae</taxon>
        <taxon>Cichliformes</taxon>
        <taxon>Cichlidae</taxon>
        <taxon>African cichlids</taxon>
        <taxon>Pseudocrenilabrinae</taxon>
        <taxon>Lamprologini</taxon>
        <taxon>Neolamprologus</taxon>
    </lineage>
</organism>
<feature type="compositionally biased region" description="Polar residues" evidence="1">
    <location>
        <begin position="198"/>
        <end position="213"/>
    </location>
</feature>
<dbReference type="OMA" id="VETHPNC"/>
<evidence type="ECO:0000256" key="1">
    <source>
        <dbReference type="SAM" id="MobiDB-lite"/>
    </source>
</evidence>
<dbReference type="GeneTree" id="ENSGT00390000016421"/>
<dbReference type="Ensembl" id="ENSNBRT00000010446.1">
    <property type="protein sequence ID" value="ENSNBRP00000010159.1"/>
    <property type="gene ID" value="ENSNBRG00000007894.1"/>
</dbReference>
<dbReference type="PANTHER" id="PTHR14042">
    <property type="entry name" value="DOPEY-RELATED"/>
    <property type="match status" value="1"/>
</dbReference>
<name>A0A3Q4MH61_NEOBR</name>
<dbReference type="PANTHER" id="PTHR14042:SF22">
    <property type="entry name" value="PROTEIN DOPEY-1"/>
    <property type="match status" value="1"/>
</dbReference>
<keyword evidence="2" id="KW-0732">Signal</keyword>
<evidence type="ECO:0008006" key="5">
    <source>
        <dbReference type="Google" id="ProtNLM"/>
    </source>
</evidence>
<reference evidence="3" key="2">
    <citation type="submission" date="2025-09" db="UniProtKB">
        <authorList>
            <consortium name="Ensembl"/>
        </authorList>
    </citation>
    <scope>IDENTIFICATION</scope>
</reference>